<name>A0A5N7DKS5_9EURO</name>
<evidence type="ECO:0000313" key="2">
    <source>
        <dbReference type="Proteomes" id="UP000325579"/>
    </source>
</evidence>
<keyword evidence="2" id="KW-1185">Reference proteome</keyword>
<evidence type="ECO:0000313" key="1">
    <source>
        <dbReference type="EMBL" id="KAE8406078.1"/>
    </source>
</evidence>
<dbReference type="Proteomes" id="UP000325579">
    <property type="component" value="Unassembled WGS sequence"/>
</dbReference>
<accession>A0A5N7DKS5</accession>
<organism evidence="1 2">
    <name type="scientific">Aspergillus pseudonomiae</name>
    <dbReference type="NCBI Taxonomy" id="1506151"/>
    <lineage>
        <taxon>Eukaryota</taxon>
        <taxon>Fungi</taxon>
        <taxon>Dikarya</taxon>
        <taxon>Ascomycota</taxon>
        <taxon>Pezizomycotina</taxon>
        <taxon>Eurotiomycetes</taxon>
        <taxon>Eurotiomycetidae</taxon>
        <taxon>Eurotiales</taxon>
        <taxon>Aspergillaceae</taxon>
        <taxon>Aspergillus</taxon>
        <taxon>Aspergillus subgen. Circumdati</taxon>
    </lineage>
</organism>
<protein>
    <submittedName>
        <fullName evidence="1">Uncharacterized protein</fullName>
    </submittedName>
</protein>
<dbReference type="EMBL" id="ML736756">
    <property type="protein sequence ID" value="KAE8406078.1"/>
    <property type="molecule type" value="Genomic_DNA"/>
</dbReference>
<dbReference type="RefSeq" id="XP_031943397.1">
    <property type="nucleotide sequence ID" value="XM_032081485.1"/>
</dbReference>
<dbReference type="GeneID" id="43666176"/>
<proteinExistence type="predicted"/>
<sequence>MLQNNIQACSSLSVDNQPLVPYKRGDAAGQAMLSLRRFPHLDRQWPHNVSVRSLLWKLCVGKARVRLQTFHCVQKGLERGDR</sequence>
<dbReference type="AlphaFoldDB" id="A0A5N7DKS5"/>
<reference evidence="1 2" key="1">
    <citation type="submission" date="2019-04" db="EMBL/GenBank/DDBJ databases">
        <authorList>
            <consortium name="DOE Joint Genome Institute"/>
            <person name="Mondo S."/>
            <person name="Kjaerbolling I."/>
            <person name="Vesth T."/>
            <person name="Frisvad J.C."/>
            <person name="Nybo J.L."/>
            <person name="Theobald S."/>
            <person name="Kildgaard S."/>
            <person name="Isbrandt T."/>
            <person name="Kuo A."/>
            <person name="Sato A."/>
            <person name="Lyhne E.K."/>
            <person name="Kogle M.E."/>
            <person name="Wiebenga A."/>
            <person name="Kun R.S."/>
            <person name="Lubbers R.J."/>
            <person name="Makela M.R."/>
            <person name="Barry K."/>
            <person name="Chovatia M."/>
            <person name="Clum A."/>
            <person name="Daum C."/>
            <person name="Haridas S."/>
            <person name="He G."/>
            <person name="LaButti K."/>
            <person name="Lipzen A."/>
            <person name="Riley R."/>
            <person name="Salamov A."/>
            <person name="Simmons B.A."/>
            <person name="Magnuson J.K."/>
            <person name="Henrissat B."/>
            <person name="Mortensen U.H."/>
            <person name="Larsen T.O."/>
            <person name="Devries R.P."/>
            <person name="Grigoriev I.V."/>
            <person name="Machida M."/>
            <person name="Baker S.E."/>
            <person name="Andersen M.R."/>
            <person name="Cantor M.N."/>
            <person name="Hua S.X."/>
        </authorList>
    </citation>
    <scope>NUCLEOTIDE SEQUENCE [LARGE SCALE GENOMIC DNA]</scope>
    <source>
        <strain evidence="1 2">CBS 119388</strain>
    </source>
</reference>
<gene>
    <name evidence="1" type="ORF">BDV37DRAFT_243965</name>
</gene>